<dbReference type="GO" id="GO:0016798">
    <property type="term" value="F:hydrolase activity, acting on glycosyl bonds"/>
    <property type="evidence" value="ECO:0007669"/>
    <property type="project" value="UniProtKB-KW"/>
</dbReference>
<evidence type="ECO:0000313" key="4">
    <source>
        <dbReference type="Proteomes" id="UP000569914"/>
    </source>
</evidence>
<name>A0A7Y9I7S7_9ACTN</name>
<feature type="domain" description="Glycosyl hydrolase family 13 catalytic" evidence="2">
    <location>
        <begin position="155"/>
        <end position="610"/>
    </location>
</feature>
<proteinExistence type="predicted"/>
<reference evidence="3 4" key="1">
    <citation type="submission" date="2020-07" db="EMBL/GenBank/DDBJ databases">
        <title>Sequencing the genomes of 1000 actinobacteria strains.</title>
        <authorList>
            <person name="Klenk H.-P."/>
        </authorList>
    </citation>
    <scope>NUCLEOTIDE SEQUENCE [LARGE SCALE GENOMIC DNA]</scope>
    <source>
        <strain evidence="3 4">DSM 22083</strain>
    </source>
</reference>
<dbReference type="InterPro" id="IPR006047">
    <property type="entry name" value="GH13_cat_dom"/>
</dbReference>
<dbReference type="InterPro" id="IPR017853">
    <property type="entry name" value="GH"/>
</dbReference>
<keyword evidence="3" id="KW-0378">Hydrolase</keyword>
<dbReference type="AlphaFoldDB" id="A0A7Y9I7S7"/>
<dbReference type="Pfam" id="PF02806">
    <property type="entry name" value="Alpha-amylase_C"/>
    <property type="match status" value="1"/>
</dbReference>
<dbReference type="Pfam" id="PF22058">
    <property type="entry name" value="X25_BaPul_like"/>
    <property type="match status" value="2"/>
</dbReference>
<dbReference type="SUPFAM" id="SSF51011">
    <property type="entry name" value="Glycosyl hydrolase domain"/>
    <property type="match status" value="1"/>
</dbReference>
<evidence type="ECO:0000259" key="2">
    <source>
        <dbReference type="SMART" id="SM00642"/>
    </source>
</evidence>
<evidence type="ECO:0000256" key="1">
    <source>
        <dbReference type="SAM" id="SignalP"/>
    </source>
</evidence>
<dbReference type="InterPro" id="IPR013780">
    <property type="entry name" value="Glyco_hydro_b"/>
</dbReference>
<dbReference type="Proteomes" id="UP000569914">
    <property type="component" value="Unassembled WGS sequence"/>
</dbReference>
<dbReference type="Pfam" id="PF00128">
    <property type="entry name" value="Alpha-amylase"/>
    <property type="match status" value="1"/>
</dbReference>
<keyword evidence="1" id="KW-0732">Signal</keyword>
<keyword evidence="3" id="KW-0326">Glycosidase</keyword>
<comment type="caution">
    <text evidence="3">The sequence shown here is derived from an EMBL/GenBank/DDBJ whole genome shotgun (WGS) entry which is preliminary data.</text>
</comment>
<dbReference type="CDD" id="cd12962">
    <property type="entry name" value="X25_BaPul_like"/>
    <property type="match status" value="2"/>
</dbReference>
<feature type="chain" id="PRO_5030721246" evidence="1">
    <location>
        <begin position="27"/>
        <end position="915"/>
    </location>
</feature>
<dbReference type="RefSeq" id="WP_179752213.1">
    <property type="nucleotide sequence ID" value="NZ_JACCBU010000001.1"/>
</dbReference>
<protein>
    <submittedName>
        <fullName evidence="3">Glycosidase</fullName>
    </submittedName>
</protein>
<dbReference type="GO" id="GO:0043169">
    <property type="term" value="F:cation binding"/>
    <property type="evidence" value="ECO:0007669"/>
    <property type="project" value="InterPro"/>
</dbReference>
<dbReference type="Gene3D" id="2.60.40.10">
    <property type="entry name" value="Immunoglobulins"/>
    <property type="match status" value="2"/>
</dbReference>
<organism evidence="3 4">
    <name type="scientific">Microlunatus parietis</name>
    <dbReference type="NCBI Taxonomy" id="682979"/>
    <lineage>
        <taxon>Bacteria</taxon>
        <taxon>Bacillati</taxon>
        <taxon>Actinomycetota</taxon>
        <taxon>Actinomycetes</taxon>
        <taxon>Propionibacteriales</taxon>
        <taxon>Propionibacteriaceae</taxon>
        <taxon>Microlunatus</taxon>
    </lineage>
</organism>
<dbReference type="SUPFAM" id="SSF51445">
    <property type="entry name" value="(Trans)glycosidases"/>
    <property type="match status" value="1"/>
</dbReference>
<dbReference type="InterPro" id="IPR006048">
    <property type="entry name" value="A-amylase/branching_C"/>
</dbReference>
<dbReference type="SMART" id="SM00642">
    <property type="entry name" value="Aamy"/>
    <property type="match status" value="1"/>
</dbReference>
<sequence>MRRRGWSLLLILALVAGWFGAAPASAQPPTAVTLVGDLQTELGCAQDWDPACPQTALRPTGEPGRWAATFTLPAGRYAYKVAIDHGWEISWGLNGGPENVPLTIAGEVRLTVRYDDTVHRIGLTPLDLPGDHDPGDAGLVGKPARAPGTGQQFYFALTDRFADGDPTNNTGGRKPDKLSSGYDPTDANFYHGGDLAGLESKLDYIKGLGTTAIWITPPFGNLPVQTVGELSLGSYHGYWTLDLTTIDAHLGTEQGMRRLIKSAHRRGIKIYFDIEINTTADVIRYTGGTSDYVPIADHPYTDRHGKVIDIAAIAGDADFPPLDPKTSFPYVPEVPAALRNAKKPHWLNDPRLYHNRGDSTFTGESVTYGDFFGLDDLMTEHPRVVRGYIDVYKKWVDFGVDGFRIDTVKHVNFEFWQEWSAAIMKHAREIGNDDFFMFGEVFDGDPKNLAPYVRDTELGGVLDFAFAGNAVNFAKGTTARGLAAFFATDDLYTTPNASASNLSTFVSNHDIGRIGHLLGDADRLPDRDRLAHELMLLSRGQPVLYYGDEQGFTGGGDLWTDVAARQDMFATQVDAYAQQKLITGEPVGKRDRYDTNGALYPDLAALGRLRADHPSLATGAQRERFADDGPGVYAFSRVDREQRIEHLVALNNASVPRMVTFDTLTPGARFSLLYGDSEPVTATEDGSVTITVPALATVVLKADRSVASPAAAQSIKVGAPTPGAALAGLAPVTAVVDPGRWQETSFGWRVAGAKDWQPLGTSDLTAPSVRHDVADLALGTLIEYRAVTVDAAGHRSAASSYGSVGFAVDLSVPDPGDGIVTVPGTHNAAMGCASDWQVDCAAARLELGDDGTWSKTFTGIPAGTYEYKIALNNSWEENYGEGGVRDGPNMTYTTTGGPVTIFYDPETHLSRVETG</sequence>
<dbReference type="PANTHER" id="PTHR10357:SF209">
    <property type="entry name" value="PERIPLASMIC ALPHA-AMYLASE"/>
    <property type="match status" value="1"/>
</dbReference>
<keyword evidence="4" id="KW-1185">Reference proteome</keyword>
<dbReference type="CDD" id="cd11339">
    <property type="entry name" value="AmyAc_bac_CMD_like_2"/>
    <property type="match status" value="1"/>
</dbReference>
<dbReference type="Gene3D" id="3.20.20.80">
    <property type="entry name" value="Glycosidases"/>
    <property type="match status" value="1"/>
</dbReference>
<feature type="signal peptide" evidence="1">
    <location>
        <begin position="1"/>
        <end position="26"/>
    </location>
</feature>
<dbReference type="GO" id="GO:0005975">
    <property type="term" value="P:carbohydrate metabolic process"/>
    <property type="evidence" value="ECO:0007669"/>
    <property type="project" value="InterPro"/>
</dbReference>
<dbReference type="EMBL" id="JACCBU010000001">
    <property type="protein sequence ID" value="NYE71810.1"/>
    <property type="molecule type" value="Genomic_DNA"/>
</dbReference>
<dbReference type="InterPro" id="IPR054409">
    <property type="entry name" value="X25_BaPul-like"/>
</dbReference>
<accession>A0A7Y9I7S7</accession>
<evidence type="ECO:0000313" key="3">
    <source>
        <dbReference type="EMBL" id="NYE71810.1"/>
    </source>
</evidence>
<gene>
    <name evidence="3" type="ORF">BKA15_003139</name>
</gene>
<dbReference type="InterPro" id="IPR013783">
    <property type="entry name" value="Ig-like_fold"/>
</dbReference>
<dbReference type="Gene3D" id="2.60.40.1180">
    <property type="entry name" value="Golgi alpha-mannosidase II"/>
    <property type="match status" value="1"/>
</dbReference>
<dbReference type="PANTHER" id="PTHR10357">
    <property type="entry name" value="ALPHA-AMYLASE FAMILY MEMBER"/>
    <property type="match status" value="1"/>
</dbReference>